<evidence type="ECO:0000256" key="2">
    <source>
        <dbReference type="ARBA" id="ARBA00022980"/>
    </source>
</evidence>
<sequence length="110" mass="12235">MSGRLYVPGKFLGFQRSLVNQNVNTSLVKIDGVKSREETEFYLGKRIAYVYKAKTARNSAKGVSTKVRAIWGRVTRAHGNSGVVRAKFQTNLPARAMGASLRVMLYPSRV</sequence>
<dbReference type="GO" id="GO:0006412">
    <property type="term" value="P:translation"/>
    <property type="evidence" value="ECO:0007669"/>
    <property type="project" value="InterPro"/>
</dbReference>
<keyword evidence="3" id="KW-0687">Ribonucleoprotein</keyword>
<dbReference type="GO" id="GO:1990904">
    <property type="term" value="C:ribonucleoprotein complex"/>
    <property type="evidence" value="ECO:0007669"/>
    <property type="project" value="UniProtKB-KW"/>
</dbReference>
<comment type="caution">
    <text evidence="4">The sequence shown here is derived from an EMBL/GenBank/DDBJ whole genome shotgun (WGS) entry which is preliminary data.</text>
</comment>
<evidence type="ECO:0000313" key="5">
    <source>
        <dbReference type="Proteomes" id="UP000799049"/>
    </source>
</evidence>
<dbReference type="GO" id="GO:0005840">
    <property type="term" value="C:ribosome"/>
    <property type="evidence" value="ECO:0007669"/>
    <property type="project" value="UniProtKB-KW"/>
</dbReference>
<dbReference type="Proteomes" id="UP000799049">
    <property type="component" value="Unassembled WGS sequence"/>
</dbReference>
<dbReference type="FunFam" id="2.40.10.190:FF:000001">
    <property type="entry name" value="60S ribosomal protein L35a"/>
    <property type="match status" value="1"/>
</dbReference>
<dbReference type="HAMAP" id="MF_00573">
    <property type="entry name" value="Ribosomal_eL33"/>
    <property type="match status" value="1"/>
</dbReference>
<comment type="similarity">
    <text evidence="1">Belongs to the eukaryotic ribosomal protein eL33 family.</text>
</comment>
<dbReference type="InterPro" id="IPR038661">
    <property type="entry name" value="Ribosomal_eL33_sf"/>
</dbReference>
<evidence type="ECO:0000313" key="4">
    <source>
        <dbReference type="EMBL" id="KAF0852643.1"/>
    </source>
</evidence>
<keyword evidence="5" id="KW-1185">Reference proteome</keyword>
<reference evidence="4" key="1">
    <citation type="submission" date="2019-09" db="EMBL/GenBank/DDBJ databases">
        <title>The Mitochondrial Proteome of the Jakobid, Andalucia godoyi, a Protist With the Most Gene-Rich and Bacteria-Like Mitochondrial Genome.</title>
        <authorList>
            <person name="Gray M.W."/>
            <person name="Burger G."/>
            <person name="Derelle R."/>
            <person name="Klimes V."/>
            <person name="Leger M."/>
            <person name="Sarrasin M."/>
            <person name="Vlcek C."/>
            <person name="Roger A.J."/>
            <person name="Elias M."/>
            <person name="Lang B.F."/>
        </authorList>
    </citation>
    <scope>NUCLEOTIDE SEQUENCE</scope>
    <source>
        <strain evidence="4">And28</strain>
    </source>
</reference>
<dbReference type="PANTHER" id="PTHR10902">
    <property type="entry name" value="60S RIBOSOMAL PROTEIN L35A"/>
    <property type="match status" value="1"/>
</dbReference>
<dbReference type="Gene3D" id="2.40.10.190">
    <property type="entry name" value="translation elongation factor selb, chain A, domain 4"/>
    <property type="match status" value="1"/>
</dbReference>
<gene>
    <name evidence="4" type="ORF">ANDGO_05463</name>
</gene>
<dbReference type="AlphaFoldDB" id="A0A8K0F288"/>
<dbReference type="InterPro" id="IPR009000">
    <property type="entry name" value="Transl_B-barrel_sf"/>
</dbReference>
<evidence type="ECO:0000256" key="1">
    <source>
        <dbReference type="ARBA" id="ARBA00009269"/>
    </source>
</evidence>
<organism evidence="4 5">
    <name type="scientific">Andalucia godoyi</name>
    <name type="common">Flagellate</name>
    <dbReference type="NCBI Taxonomy" id="505711"/>
    <lineage>
        <taxon>Eukaryota</taxon>
        <taxon>Discoba</taxon>
        <taxon>Jakobida</taxon>
        <taxon>Andalucina</taxon>
        <taxon>Andaluciidae</taxon>
        <taxon>Andalucia</taxon>
    </lineage>
</organism>
<name>A0A8K0F288_ANDGO</name>
<dbReference type="SUPFAM" id="SSF50447">
    <property type="entry name" value="Translation proteins"/>
    <property type="match status" value="1"/>
</dbReference>
<accession>A0A8K0F288</accession>
<protein>
    <submittedName>
        <fullName evidence="4">60S large subunit ribosomal protein eL33 (RpL35A)</fullName>
    </submittedName>
</protein>
<dbReference type="OrthoDB" id="1166329at2759"/>
<proteinExistence type="inferred from homology"/>
<dbReference type="InterPro" id="IPR001780">
    <property type="entry name" value="Ribosomal_eL33"/>
</dbReference>
<dbReference type="GO" id="GO:0003735">
    <property type="term" value="F:structural constituent of ribosome"/>
    <property type="evidence" value="ECO:0007669"/>
    <property type="project" value="InterPro"/>
</dbReference>
<keyword evidence="2 4" id="KW-0689">Ribosomal protein</keyword>
<evidence type="ECO:0000256" key="3">
    <source>
        <dbReference type="ARBA" id="ARBA00023274"/>
    </source>
</evidence>
<dbReference type="Pfam" id="PF01247">
    <property type="entry name" value="Ribosomal_L35Ae"/>
    <property type="match status" value="1"/>
</dbReference>
<dbReference type="EMBL" id="VRVR01000023">
    <property type="protein sequence ID" value="KAF0852643.1"/>
    <property type="molecule type" value="Genomic_DNA"/>
</dbReference>